<evidence type="ECO:0000313" key="1">
    <source>
        <dbReference type="EMBL" id="KJA15326.1"/>
    </source>
</evidence>
<dbReference type="Proteomes" id="UP000054270">
    <property type="component" value="Unassembled WGS sequence"/>
</dbReference>
<evidence type="ECO:0000313" key="2">
    <source>
        <dbReference type="Proteomes" id="UP000054270"/>
    </source>
</evidence>
<organism evidence="1 2">
    <name type="scientific">Hypholoma sublateritium (strain FD-334 SS-4)</name>
    <dbReference type="NCBI Taxonomy" id="945553"/>
    <lineage>
        <taxon>Eukaryota</taxon>
        <taxon>Fungi</taxon>
        <taxon>Dikarya</taxon>
        <taxon>Basidiomycota</taxon>
        <taxon>Agaricomycotina</taxon>
        <taxon>Agaricomycetes</taxon>
        <taxon>Agaricomycetidae</taxon>
        <taxon>Agaricales</taxon>
        <taxon>Agaricineae</taxon>
        <taxon>Strophariaceae</taxon>
        <taxon>Hypholoma</taxon>
    </lineage>
</organism>
<proteinExistence type="predicted"/>
<protein>
    <submittedName>
        <fullName evidence="1">Uncharacterized protein</fullName>
    </submittedName>
</protein>
<gene>
    <name evidence="1" type="ORF">HYPSUDRAFT_391704</name>
</gene>
<keyword evidence="2" id="KW-1185">Reference proteome</keyword>
<reference evidence="2" key="1">
    <citation type="submission" date="2014-04" db="EMBL/GenBank/DDBJ databases">
        <title>Evolutionary Origins and Diversification of the Mycorrhizal Mutualists.</title>
        <authorList>
            <consortium name="DOE Joint Genome Institute"/>
            <consortium name="Mycorrhizal Genomics Consortium"/>
            <person name="Kohler A."/>
            <person name="Kuo A."/>
            <person name="Nagy L.G."/>
            <person name="Floudas D."/>
            <person name="Copeland A."/>
            <person name="Barry K.W."/>
            <person name="Cichocki N."/>
            <person name="Veneault-Fourrey C."/>
            <person name="LaButti K."/>
            <person name="Lindquist E.A."/>
            <person name="Lipzen A."/>
            <person name="Lundell T."/>
            <person name="Morin E."/>
            <person name="Murat C."/>
            <person name="Riley R."/>
            <person name="Ohm R."/>
            <person name="Sun H."/>
            <person name="Tunlid A."/>
            <person name="Henrissat B."/>
            <person name="Grigoriev I.V."/>
            <person name="Hibbett D.S."/>
            <person name="Martin F."/>
        </authorList>
    </citation>
    <scope>NUCLEOTIDE SEQUENCE [LARGE SCALE GENOMIC DNA]</scope>
    <source>
        <strain evidence="2">FD-334 SS-4</strain>
    </source>
</reference>
<dbReference type="Gene3D" id="1.20.1280.50">
    <property type="match status" value="1"/>
</dbReference>
<dbReference type="AlphaFoldDB" id="A0A0D2NF83"/>
<dbReference type="OrthoDB" id="2979028at2759"/>
<dbReference type="EMBL" id="KN817648">
    <property type="protein sequence ID" value="KJA15326.1"/>
    <property type="molecule type" value="Genomic_DNA"/>
</dbReference>
<accession>A0A0D2NF83</accession>
<sequence length="517" mass="58669">MPECATSTLIHMLDNDTLLHIFESNADMFSDPFALHTTRIASQVCHRWRDLMLDTPALWAKLIDLDRISNSWSSEWRTELIRRSGAAPLWIRTHLSPSTEIIQFLFDVITGNWHRIQKLIISCCSCGFSFCNTMLFFPAPQLDEIDVPMEMVTIRAEDLRKPIFADHAPFLRRVSLRQYALDHRAPWFGQLYALNIGDRHNVHDALTLLSATHNLRELTIDYLTAETISTPFPTVSLPRLKLLDYTGRPQAGAKLLDHILIPSDCLLSINIPFVDNGTETKIYLALVDVFARQTQFIFQSHPIDSISLDYFPNDFITLMFKATLPVECLFNITISLRGLDAPVVDAMILDRIKFQELSYITNIRLVAEDPLRPCFGSFLSRLTSVHTILTERETLQLLTDLKNDMNSTNEASVVFPTLSVIDLYTTPAIPDNFSVDAEAVALIMSRLRNGHPITTLNLTVEDMEPFHSSISLDALDEIEGLKVTYKLSQSNGIYEYICGSGEPARLIDEVQVSHLKW</sequence>
<name>A0A0D2NF83_HYPSF</name>